<organism evidence="6 7">
    <name type="scientific">Conidiobolus coronatus (strain ATCC 28846 / CBS 209.66 / NRRL 28638)</name>
    <name type="common">Delacroixia coronata</name>
    <dbReference type="NCBI Taxonomy" id="796925"/>
    <lineage>
        <taxon>Eukaryota</taxon>
        <taxon>Fungi</taxon>
        <taxon>Fungi incertae sedis</taxon>
        <taxon>Zoopagomycota</taxon>
        <taxon>Entomophthoromycotina</taxon>
        <taxon>Entomophthoromycetes</taxon>
        <taxon>Entomophthorales</taxon>
        <taxon>Ancylistaceae</taxon>
        <taxon>Conidiobolus</taxon>
    </lineage>
</organism>
<evidence type="ECO:0000256" key="3">
    <source>
        <dbReference type="ARBA" id="ARBA00022857"/>
    </source>
</evidence>
<dbReference type="GO" id="GO:0005835">
    <property type="term" value="C:fatty acid synthase complex"/>
    <property type="evidence" value="ECO:0007669"/>
    <property type="project" value="InterPro"/>
</dbReference>
<dbReference type="InterPro" id="IPR013785">
    <property type="entry name" value="Aldolase_TIM"/>
</dbReference>
<dbReference type="InterPro" id="IPR050830">
    <property type="entry name" value="Fungal_FAS"/>
</dbReference>
<evidence type="ECO:0000259" key="5">
    <source>
        <dbReference type="Pfam" id="PF08354"/>
    </source>
</evidence>
<keyword evidence="1" id="KW-0808">Transferase</keyword>
<dbReference type="Gene3D" id="3.20.20.70">
    <property type="entry name" value="Aldolase class I"/>
    <property type="match status" value="2"/>
</dbReference>
<protein>
    <submittedName>
        <fullName evidence="6">DUF1729-domain-containing protein</fullName>
    </submittedName>
</protein>
<keyword evidence="4" id="KW-0560">Oxidoreductase</keyword>
<evidence type="ECO:0000256" key="1">
    <source>
        <dbReference type="ARBA" id="ARBA00022679"/>
    </source>
</evidence>
<keyword evidence="3" id="KW-0521">NADP</keyword>
<feature type="domain" description="Fatty acid synthase beta subunit AflB /Fas1-like central" evidence="5">
    <location>
        <begin position="178"/>
        <end position="527"/>
    </location>
</feature>
<dbReference type="Gene3D" id="1.20.930.70">
    <property type="match status" value="1"/>
</dbReference>
<dbReference type="SUPFAM" id="SSF51412">
    <property type="entry name" value="Inosine monophosphate dehydrogenase (IMPDH)"/>
    <property type="match status" value="1"/>
</dbReference>
<accession>A0A137NT75</accession>
<dbReference type="STRING" id="796925.A0A137NT75"/>
<name>A0A137NT75_CONC2</name>
<feature type="non-terminal residue" evidence="6">
    <location>
        <position position="1"/>
    </location>
</feature>
<dbReference type="GO" id="GO:0016787">
    <property type="term" value="F:hydrolase activity"/>
    <property type="evidence" value="ECO:0007669"/>
    <property type="project" value="UniProtKB-KW"/>
</dbReference>
<dbReference type="Pfam" id="PF08354">
    <property type="entry name" value="Fas1-AflB-like_hel"/>
    <property type="match status" value="1"/>
</dbReference>
<dbReference type="GO" id="GO:0004318">
    <property type="term" value="F:enoyl-[acyl-carrier-protein] reductase (NADH) activity"/>
    <property type="evidence" value="ECO:0007669"/>
    <property type="project" value="InterPro"/>
</dbReference>
<feature type="non-terminal residue" evidence="6">
    <location>
        <position position="557"/>
    </location>
</feature>
<dbReference type="EMBL" id="KQ964786">
    <property type="protein sequence ID" value="KXN65987.1"/>
    <property type="molecule type" value="Genomic_DNA"/>
</dbReference>
<dbReference type="PANTHER" id="PTHR10982:SF21">
    <property type="entry name" value="FATTY ACID SYNTHASE SUBUNIT BETA"/>
    <property type="match status" value="1"/>
</dbReference>
<evidence type="ECO:0000313" key="6">
    <source>
        <dbReference type="EMBL" id="KXN65987.1"/>
    </source>
</evidence>
<gene>
    <name evidence="6" type="ORF">CONCODRAFT_28113</name>
</gene>
<evidence type="ECO:0000256" key="2">
    <source>
        <dbReference type="ARBA" id="ARBA00022801"/>
    </source>
</evidence>
<evidence type="ECO:0000313" key="7">
    <source>
        <dbReference type="Proteomes" id="UP000070444"/>
    </source>
</evidence>
<dbReference type="PRINTS" id="PR01483">
    <property type="entry name" value="FASYNTHASE"/>
</dbReference>
<dbReference type="Proteomes" id="UP000070444">
    <property type="component" value="Unassembled WGS sequence"/>
</dbReference>
<dbReference type="FunFam" id="3.20.20.70:FF:000078">
    <property type="entry name" value="Fatty acid synthase beta subunit dehydratase"/>
    <property type="match status" value="1"/>
</dbReference>
<sequence>AVRYSANWAEEYRPKLVKTAKDGRVFVDTPMTRLFGKPPLMVAGMTPSTVSGEFVSAVMNAGYHVELAGGGHFAENMIRDKVQMIMDSVPAGLGVSMNCLFLNSFLWNLQFPLIQQMRKEGFPMEGVCIGAGVPSPDVADEIVTQFHAAGIKHIAFKPGSVATIRQVVAIAARHPYMPIILQWTGGRAGGHHSFEDMHQPILETYGQIRAQKNIILLAGSGLGSAEDTLPYVTGDWALQFDYPPMPYDGVLFGSRVMIAKEGQAHDAVKQAIIDAPGIEDQDWEQTYTREAGGVLTVKSELGEPIHKIATRGVKLWKELDDTVFNLPREKRPAVLASKKDYIIKRLNADFQKVWFGKKTDGSAVDLEDMTYAEVANRAVELLYIKHQNRWIDISLRRFVGDFLRRIEERFISTPTESKLPHYTLLDKPLEFVPEFLANYPEASTQLLTSEDVQYFISQCLRRDQKPVPFIPVFDNNNFEFWFKKDSLWQSEDLDAVPDQDVQRVCILHGPVAAKHAKKINQPVKEILDEIHDGQVDGILNRYYQGNLAQVPTVEYLG</sequence>
<dbReference type="OrthoDB" id="5417908at2759"/>
<evidence type="ECO:0000256" key="4">
    <source>
        <dbReference type="ARBA" id="ARBA00023002"/>
    </source>
</evidence>
<dbReference type="AlphaFoldDB" id="A0A137NT75"/>
<proteinExistence type="predicted"/>
<dbReference type="GO" id="GO:0004312">
    <property type="term" value="F:fatty acid synthase activity"/>
    <property type="evidence" value="ECO:0007669"/>
    <property type="project" value="InterPro"/>
</dbReference>
<keyword evidence="7" id="KW-1185">Reference proteome</keyword>
<dbReference type="GO" id="GO:0006633">
    <property type="term" value="P:fatty acid biosynthetic process"/>
    <property type="evidence" value="ECO:0007669"/>
    <property type="project" value="InterPro"/>
</dbReference>
<dbReference type="InterPro" id="IPR003965">
    <property type="entry name" value="Fatty_acid_synthase"/>
</dbReference>
<dbReference type="PANTHER" id="PTHR10982">
    <property type="entry name" value="MALONYL COA-ACYL CARRIER PROTEIN TRANSACYLASE"/>
    <property type="match status" value="1"/>
</dbReference>
<reference evidence="6 7" key="1">
    <citation type="journal article" date="2015" name="Genome Biol. Evol.">
        <title>Phylogenomic analyses indicate that early fungi evolved digesting cell walls of algal ancestors of land plants.</title>
        <authorList>
            <person name="Chang Y."/>
            <person name="Wang S."/>
            <person name="Sekimoto S."/>
            <person name="Aerts A.L."/>
            <person name="Choi C."/>
            <person name="Clum A."/>
            <person name="LaButti K.M."/>
            <person name="Lindquist E.A."/>
            <person name="Yee Ngan C."/>
            <person name="Ohm R.A."/>
            <person name="Salamov A.A."/>
            <person name="Grigoriev I.V."/>
            <person name="Spatafora J.W."/>
            <person name="Berbee M.L."/>
        </authorList>
    </citation>
    <scope>NUCLEOTIDE SEQUENCE [LARGE SCALE GENOMIC DNA]</scope>
    <source>
        <strain evidence="6 7">NRRL 28638</strain>
    </source>
</reference>
<keyword evidence="2" id="KW-0378">Hydrolase</keyword>
<dbReference type="OMA" id="RIEERFI"/>
<dbReference type="InterPro" id="IPR013565">
    <property type="entry name" value="Fas1/AflB-like_central"/>
</dbReference>
<dbReference type="FunFam" id="1.20.930.70:FF:000001">
    <property type="entry name" value="Fatty acid synthase beta subunit dehydratase"/>
    <property type="match status" value="1"/>
</dbReference>